<feature type="region of interest" description="Disordered" evidence="1">
    <location>
        <begin position="1"/>
        <end position="26"/>
    </location>
</feature>
<evidence type="ECO:0000256" key="1">
    <source>
        <dbReference type="SAM" id="MobiDB-lite"/>
    </source>
</evidence>
<dbReference type="EMBL" id="CAJNNV010012927">
    <property type="protein sequence ID" value="CAE8601227.1"/>
    <property type="molecule type" value="Genomic_DNA"/>
</dbReference>
<evidence type="ECO:0000313" key="2">
    <source>
        <dbReference type="EMBL" id="CAE8601227.1"/>
    </source>
</evidence>
<accession>A0A813EK36</accession>
<feature type="compositionally biased region" description="Basic residues" evidence="1">
    <location>
        <begin position="1640"/>
        <end position="1670"/>
    </location>
</feature>
<feature type="compositionally biased region" description="Basic and acidic residues" evidence="1">
    <location>
        <begin position="55"/>
        <end position="74"/>
    </location>
</feature>
<sequence>MAMDAEPEFAGMTPDSDVMVEFDPELDFEEALEAALMSPITPDDGVPGHMGAPAQDEHQAHDGPPHVEEHEVHDGVPAGGEEVSAQVPSQAGEPHSPERPKKKFKKECLWEAFAEAQNPSPVQPGVDHPRVVPQKPLTFLEEMSKIMKYVQETYPGWSTTDMKLIAIVKFLCDANTSNYILSNAQRLGVILLVDGEHWRAHRHQVFHYQDGAWVMTPQISMSTWEILTSVEGAFISLAEQGADFTWNWTSAKEYVDQVFTHGRSAGDATKFFCDLAKASSDHVRIATDNKVWKANWCRRVAEMVSGLRRLWDSEGLVTSLTKLFLIKCDTPLPKSIGICFIDIYVNEDWEEAPKGPDNNCYFQVQYSFHVSSEYTAQPGFRLADWRKKLNTFLKALYFQNEGGFLLKLAFLKLAFLRVCSGRMIFEIGKGGDGKGMEAILEKHLLGPSNSATLDCACFIDRMEFRKSGEFAWNMCTVRIQEMDHHGRFVSDVWKRFVVDEEIACRVNFGFTSKRRFGSSMKVQELNYENIPVIEEAKDHSKACEQLRRRAVCIRMGKAKLTPKRADVDEASGVFMLVPQEELTTFLSHPIASAMYLKDWCIPFFKENSVEDCLRMVNDPGTVDPMIARDTDWLALRLSGGTGPPPGEHASSAAVSDLVVKLVHEKTPNKLIIKEYIINKVNGLQGACQSSKGKTSKMQNFIEAVDNSSLSLVRQMESGAFQKLQVDLKLMEQLMVKHGGSEVFGDWDLWGDVFQFRDAQTDLDGHQAADDLYEVIANHKHSRVLMEETASLSICEVVEQVHLGNLRRYASLQTDRRQSLLDSYIRRHELHGTQDGETSSIMVQYYQSPNYGRRLSRGPAGQKLTREARHFAFGDGCAEADAPNCHPRLLMNLLKKYDVYSVDEYPLLTKFTDHYQDWRQFLSDYTKEPVREAKTMMIKLFYGAQPAVDLPHIRKLSAEVYAAADALLSHPANSKWKHLFQDRRNPTFSRLAALLSFEENDMLQHFQTALTSQNSDVCVLIYDGALVSCTSLRDEAKLLYATEMCEEHCNAPMAVKSWPRNVMVQTLPHWLLRKLKVKISPSERAVTDMGTCLLNAVATVKPEFRTPDMTEVDGTGEVFIIHQDLGTADQVGHFYAVGFYDTGSVTIFDSAAGARVFKCALDDFCEAMACTLTMTWFSLSTATSNDQLPLSTDAYALLGAGDHSWTRQRGPIFTANLEEGAPKVKITTPLTECFKCGTCLTTEPSASIPAVIFGFDGAKPVEHVPKRCTDRACRMRHHYNYRWDGSKKLNTLTVDQCEYVFINAYVGFTKVYLAYHDTLQFRGFTSAKAITWTSNKELFTNTDLFRLDRHYTQARSLYVGMKEFGFMWGMSTVRADATMMIVDDPITAEAVAEYDIWWHRHVMGPRQKSKVKALAVDGEGKVAVKCASGEEPPPRAGRPFENKEKRRIGNGWFMASEPDTGLIIGICEMKNPENNATLFDLMKKILPGYRNVDLLLYDRMCKCVDEIQRTPALQNLLRQAKFKSVDKWHGWCHSDGCKCSPWNHERLWRRLEDVNSSVAEQVFSWFRNYTTTLNTMSPVTHRFYVLYYAKLHNVLMLNGDTDHLPPRPWNKNESGPVSYTCKTKVIKVMKRKADVKKKVQKNVKKAKVMTPKTSKKTQKKTKPVRKFKDCKKKLAEKVKSKTVKKLQTKAKPAMKKTMKTMKRAAK</sequence>
<dbReference type="OMA" id="RIQEMDH"/>
<feature type="region of interest" description="Disordered" evidence="1">
    <location>
        <begin position="38"/>
        <end position="102"/>
    </location>
</feature>
<feature type="compositionally biased region" description="Basic residues" evidence="1">
    <location>
        <begin position="1679"/>
        <end position="1705"/>
    </location>
</feature>
<evidence type="ECO:0000313" key="3">
    <source>
        <dbReference type="Proteomes" id="UP000654075"/>
    </source>
</evidence>
<keyword evidence="3" id="KW-1185">Reference proteome</keyword>
<reference evidence="2" key="1">
    <citation type="submission" date="2021-02" db="EMBL/GenBank/DDBJ databases">
        <authorList>
            <person name="Dougan E. K."/>
            <person name="Rhodes N."/>
            <person name="Thang M."/>
            <person name="Chan C."/>
        </authorList>
    </citation>
    <scope>NUCLEOTIDE SEQUENCE</scope>
</reference>
<feature type="region of interest" description="Disordered" evidence="1">
    <location>
        <begin position="1640"/>
        <end position="1705"/>
    </location>
</feature>
<proteinExistence type="predicted"/>
<protein>
    <submittedName>
        <fullName evidence="2">Uncharacterized protein</fullName>
    </submittedName>
</protein>
<organism evidence="2 3">
    <name type="scientific">Polarella glacialis</name>
    <name type="common">Dinoflagellate</name>
    <dbReference type="NCBI Taxonomy" id="89957"/>
    <lineage>
        <taxon>Eukaryota</taxon>
        <taxon>Sar</taxon>
        <taxon>Alveolata</taxon>
        <taxon>Dinophyceae</taxon>
        <taxon>Suessiales</taxon>
        <taxon>Suessiaceae</taxon>
        <taxon>Polarella</taxon>
    </lineage>
</organism>
<gene>
    <name evidence="2" type="ORF">PGLA1383_LOCUS19523</name>
</gene>
<dbReference type="Proteomes" id="UP000654075">
    <property type="component" value="Unassembled WGS sequence"/>
</dbReference>
<name>A0A813EK36_POLGL</name>
<comment type="caution">
    <text evidence="2">The sequence shown here is derived from an EMBL/GenBank/DDBJ whole genome shotgun (WGS) entry which is preliminary data.</text>
</comment>
<dbReference type="OrthoDB" id="428070at2759"/>